<keyword evidence="11" id="KW-0723">Serine/threonine-protein kinase</keyword>
<evidence type="ECO:0000256" key="2">
    <source>
        <dbReference type="ARBA" id="ARBA00022679"/>
    </source>
</evidence>
<feature type="region of interest" description="Disordered" evidence="7">
    <location>
        <begin position="96"/>
        <end position="115"/>
    </location>
</feature>
<dbReference type="SMART" id="SM00248">
    <property type="entry name" value="ANK"/>
    <property type="match status" value="6"/>
</dbReference>
<name>A0A8H4JH02_9HYPO</name>
<dbReference type="SMART" id="SM00456">
    <property type="entry name" value="WW"/>
    <property type="match status" value="1"/>
</dbReference>
<dbReference type="PROSITE" id="PS01159">
    <property type="entry name" value="WW_DOMAIN_1"/>
    <property type="match status" value="1"/>
</dbReference>
<evidence type="ECO:0000259" key="10">
    <source>
        <dbReference type="PROSITE" id="PS50020"/>
    </source>
</evidence>
<keyword evidence="4 11" id="KW-0418">Kinase</keyword>
<dbReference type="SUPFAM" id="SSF51045">
    <property type="entry name" value="WW domain"/>
    <property type="match status" value="1"/>
</dbReference>
<dbReference type="InterPro" id="IPR036770">
    <property type="entry name" value="Ankyrin_rpt-contain_sf"/>
</dbReference>
<dbReference type="InterPro" id="IPR051681">
    <property type="entry name" value="Ser/Thr_Kinases-Pseudokinases"/>
</dbReference>
<feature type="transmembrane region" description="Helical" evidence="8">
    <location>
        <begin position="17"/>
        <end position="36"/>
    </location>
</feature>
<comment type="caution">
    <text evidence="11">The sequence shown here is derived from an EMBL/GenBank/DDBJ whole genome shotgun (WGS) entry which is preliminary data.</text>
</comment>
<dbReference type="PROSITE" id="PS50297">
    <property type="entry name" value="ANK_REP_REGION"/>
    <property type="match status" value="2"/>
</dbReference>
<dbReference type="GO" id="GO:0005524">
    <property type="term" value="F:ATP binding"/>
    <property type="evidence" value="ECO:0007669"/>
    <property type="project" value="UniProtKB-KW"/>
</dbReference>
<dbReference type="Pfam" id="PF00023">
    <property type="entry name" value="Ank"/>
    <property type="match status" value="2"/>
</dbReference>
<feature type="repeat" description="ANK" evidence="6">
    <location>
        <begin position="1172"/>
        <end position="1204"/>
    </location>
</feature>
<evidence type="ECO:0000313" key="12">
    <source>
        <dbReference type="Proteomes" id="UP000605986"/>
    </source>
</evidence>
<comment type="similarity">
    <text evidence="1">Belongs to the protein kinase superfamily. TKL Ser/Thr protein kinase family.</text>
</comment>
<dbReference type="Proteomes" id="UP000605986">
    <property type="component" value="Unassembled WGS sequence"/>
</dbReference>
<keyword evidence="12" id="KW-1185">Reference proteome</keyword>
<keyword evidence="6" id="KW-0040">ANK repeat</keyword>
<proteinExistence type="inferred from homology"/>
<organism evidence="11 12">
    <name type="scientific">Fusarium austroafricanum</name>
    <dbReference type="NCBI Taxonomy" id="2364996"/>
    <lineage>
        <taxon>Eukaryota</taxon>
        <taxon>Fungi</taxon>
        <taxon>Dikarya</taxon>
        <taxon>Ascomycota</taxon>
        <taxon>Pezizomycotina</taxon>
        <taxon>Sordariomycetes</taxon>
        <taxon>Hypocreomycetidae</taxon>
        <taxon>Hypocreales</taxon>
        <taxon>Nectriaceae</taxon>
        <taxon>Fusarium</taxon>
        <taxon>Fusarium concolor species complex</taxon>
    </lineage>
</organism>
<dbReference type="PANTHER" id="PTHR44329">
    <property type="entry name" value="SERINE/THREONINE-PROTEIN KINASE TNNI3K-RELATED"/>
    <property type="match status" value="1"/>
</dbReference>
<dbReference type="InterPro" id="IPR008271">
    <property type="entry name" value="Ser/Thr_kinase_AS"/>
</dbReference>
<feature type="domain" description="WW" evidence="10">
    <location>
        <begin position="1377"/>
        <end position="1411"/>
    </location>
</feature>
<reference evidence="11" key="1">
    <citation type="submission" date="2020-01" db="EMBL/GenBank/DDBJ databases">
        <title>Identification and distribution of gene clusters putatively required for synthesis of sphingolipid metabolism inhibitors in phylogenetically diverse species of the filamentous fungus Fusarium.</title>
        <authorList>
            <person name="Kim H.-S."/>
            <person name="Busman M."/>
            <person name="Brown D.W."/>
            <person name="Divon H."/>
            <person name="Uhlig S."/>
            <person name="Proctor R.H."/>
        </authorList>
    </citation>
    <scope>NUCLEOTIDE SEQUENCE</scope>
    <source>
        <strain evidence="11">NRRL 53441</strain>
    </source>
</reference>
<dbReference type="InterPro" id="IPR000719">
    <property type="entry name" value="Prot_kinase_dom"/>
</dbReference>
<evidence type="ECO:0000256" key="5">
    <source>
        <dbReference type="ARBA" id="ARBA00022840"/>
    </source>
</evidence>
<evidence type="ECO:0000256" key="3">
    <source>
        <dbReference type="ARBA" id="ARBA00022741"/>
    </source>
</evidence>
<dbReference type="PROSITE" id="PS50011">
    <property type="entry name" value="PROTEIN_KINASE_DOM"/>
    <property type="match status" value="1"/>
</dbReference>
<dbReference type="InterPro" id="IPR002110">
    <property type="entry name" value="Ankyrin_rpt"/>
</dbReference>
<evidence type="ECO:0000313" key="11">
    <source>
        <dbReference type="EMBL" id="KAF4419183.1"/>
    </source>
</evidence>
<accession>A0A8H4JH02</accession>
<dbReference type="PROSITE" id="PS50088">
    <property type="entry name" value="ANK_REPEAT"/>
    <property type="match status" value="2"/>
</dbReference>
<keyword evidence="5" id="KW-0067">ATP-binding</keyword>
<evidence type="ECO:0000256" key="1">
    <source>
        <dbReference type="ARBA" id="ARBA00005843"/>
    </source>
</evidence>
<dbReference type="CDD" id="cd00201">
    <property type="entry name" value="WW"/>
    <property type="match status" value="1"/>
</dbReference>
<evidence type="ECO:0000256" key="8">
    <source>
        <dbReference type="SAM" id="Phobius"/>
    </source>
</evidence>
<dbReference type="PROSITE" id="PS50020">
    <property type="entry name" value="WW_DOMAIN_2"/>
    <property type="match status" value="1"/>
</dbReference>
<dbReference type="SUPFAM" id="SSF56112">
    <property type="entry name" value="Protein kinase-like (PK-like)"/>
    <property type="match status" value="1"/>
</dbReference>
<evidence type="ECO:0000259" key="9">
    <source>
        <dbReference type="PROSITE" id="PS50011"/>
    </source>
</evidence>
<dbReference type="Gene3D" id="1.25.40.20">
    <property type="entry name" value="Ankyrin repeat-containing domain"/>
    <property type="match status" value="2"/>
</dbReference>
<keyword evidence="8" id="KW-0472">Membrane</keyword>
<dbReference type="Pfam" id="PF00397">
    <property type="entry name" value="WW"/>
    <property type="match status" value="1"/>
</dbReference>
<keyword evidence="2" id="KW-0808">Transferase</keyword>
<dbReference type="InterPro" id="IPR001202">
    <property type="entry name" value="WW_dom"/>
</dbReference>
<dbReference type="SUPFAM" id="SSF48403">
    <property type="entry name" value="Ankyrin repeat"/>
    <property type="match status" value="1"/>
</dbReference>
<dbReference type="PANTHER" id="PTHR44329:SF288">
    <property type="entry name" value="MITOGEN-ACTIVATED PROTEIN KINASE KINASE KINASE 20"/>
    <property type="match status" value="1"/>
</dbReference>
<protein>
    <submittedName>
        <fullName evidence="11">Serine/threonine protein kinase</fullName>
    </submittedName>
</protein>
<evidence type="ECO:0000256" key="6">
    <source>
        <dbReference type="PROSITE-ProRule" id="PRU00023"/>
    </source>
</evidence>
<feature type="domain" description="Protein kinase" evidence="9">
    <location>
        <begin position="154"/>
        <end position="469"/>
    </location>
</feature>
<dbReference type="InterPro" id="IPR036020">
    <property type="entry name" value="WW_dom_sf"/>
</dbReference>
<gene>
    <name evidence="11" type="ORF">F53441_14442</name>
</gene>
<dbReference type="EMBL" id="JAADJG010001275">
    <property type="protein sequence ID" value="KAF4419183.1"/>
    <property type="molecule type" value="Genomic_DNA"/>
</dbReference>
<keyword evidence="8" id="KW-0812">Transmembrane</keyword>
<dbReference type="Gene3D" id="2.20.70.10">
    <property type="match status" value="1"/>
</dbReference>
<dbReference type="Gene3D" id="1.10.510.10">
    <property type="entry name" value="Transferase(Phosphotransferase) domain 1"/>
    <property type="match status" value="1"/>
</dbReference>
<dbReference type="Pfam" id="PF00069">
    <property type="entry name" value="Pkinase"/>
    <property type="match status" value="1"/>
</dbReference>
<keyword evidence="8" id="KW-1133">Transmembrane helix</keyword>
<dbReference type="GO" id="GO:0004674">
    <property type="term" value="F:protein serine/threonine kinase activity"/>
    <property type="evidence" value="ECO:0007669"/>
    <property type="project" value="UniProtKB-KW"/>
</dbReference>
<evidence type="ECO:0000256" key="7">
    <source>
        <dbReference type="SAM" id="MobiDB-lite"/>
    </source>
</evidence>
<dbReference type="OrthoDB" id="4062651at2759"/>
<dbReference type="InterPro" id="IPR011009">
    <property type="entry name" value="Kinase-like_dom_sf"/>
</dbReference>
<dbReference type="PROSITE" id="PS00108">
    <property type="entry name" value="PROTEIN_KINASE_ST"/>
    <property type="match status" value="1"/>
</dbReference>
<sequence length="1424" mass="161132">MCTKTATWTGKEQLGVIALYAYHLYLPAFVGFNAYYNGLRLGNLLKSTLYITTLSLSISTISSIRHLAHRIWLSLPRHATHTPAMERSGRHLVLPSDSVDETQGEPSSTPHEPSHRYQAKHYSFLDILNFGHQYGVPSADLTRVGVLESSDSVSRLAYALGAGHTATVIRHETDDATSDILPNGSVIALKVFSQTHVAKMNNESSNVARSSRSETYAALLRELSVLCHPMLSEHTNIVKLLFMGWRSENPFPVLGLELGEYGSLEYILRAPGLGLSRQQKANVTIDMALGLEALHQNGFVHGDLKPDNVLVFAHIDPYRQLIAKLTDFAGASRTDSQDAAPMFVTHLWCSPEVLHKDHDIEWDKSDVYSYGLIVASIWSSPEGFEIDRKDSSSILLLFVPKPLEGVDRENFLFVMKSLNENDPQSVLRMLLGNMSDIAVSLWEDLLSATLIPRFWERPSIREVIDMELVELASALDRNLVDEMGFAPKEKRFTMAQTRLFKVWSESFRNRTTEFQEYVLRQLEEEVDHNPQQFDHSVTDIIEIVPEDISTDDYLKLLRDGVTCLSRSIGGDHLRDFVDATERARICFHVAMCYLLPVGAPFDLERGLQWLRASALGGYGLAIAVAPVLYHHYSTRDNVLGPERLLLSLGALSRSLPCLEILAQNWPQHYQAVIRVIQQRGHKVLRLDLNFNDLFLDTALHSYTEQETIPVETLSYLDSLRTYNIDPFMESLNLEPDVIKTVEIGTLVLHALSHLRDVDAVPLAKPLVEMGARLDVMKPIPSAILLAPKINTGNFGTPLCSAISCGQLFLSKRLIHLHIKHNIPIADYGLALFRSLYYWQRDLASILFDLRRTQPPLCVDWGLENLAEVGLDDIKSPSNLLFAILDHHNLTILERRMLHGTRHDAAYAETIKLLLQEGADPTEGFWIGCSLYRCLVSDDIVALRLFIQFLKEKKQDPLAYMIDPGHCREHPLSKNEHTGLQTCIYSKSARCFSLILDEFPTLAEERNFRGLTALHSATYHHDVDKLKALLDRGANVMARSKDKSYPLTRALRNRNLKAADLIAEFCTPDQLATILARDPGDSGRSIFSGLLDAWLPDRNQGLLESFRWLIDHGGAHFYSRRFWLKDRLIERPMWTDALGRVRSPLRSFQLQDLELASMLFDTFPDMVNTISQDGRGVLHIATWYGHVDIVRQLLQKGADVNLEFGMSEVHVHDPGRMKGKTALNLAILRSKASGLPDEVKNGGFEEVRRWKAHMQEIIQILRDHGGRSGEGASFAQQMESLSLDRAMNITVSSINEPEPFEHDVVWVGEWPQPLPRDDTSLPMPDLDKMNQEMDMLRMVVGPLRGSSEGQQRVEAEALLGEGFRDELRQRAQRMKLLWRLPAGWELRLINQSGRYYFIDHNTKSTTWNKPPLARNSLRNKRSEED</sequence>
<evidence type="ECO:0000256" key="4">
    <source>
        <dbReference type="ARBA" id="ARBA00022777"/>
    </source>
</evidence>
<feature type="repeat" description="ANK" evidence="6">
    <location>
        <begin position="1008"/>
        <end position="1040"/>
    </location>
</feature>
<keyword evidence="3" id="KW-0547">Nucleotide-binding</keyword>
<dbReference type="SMART" id="SM00220">
    <property type="entry name" value="S_TKc"/>
    <property type="match status" value="1"/>
</dbReference>